<evidence type="ECO:0000313" key="1">
    <source>
        <dbReference type="EMBL" id="CAG8801336.1"/>
    </source>
</evidence>
<dbReference type="Proteomes" id="UP000789920">
    <property type="component" value="Unassembled WGS sequence"/>
</dbReference>
<comment type="caution">
    <text evidence="1">The sequence shown here is derived from an EMBL/GenBank/DDBJ whole genome shotgun (WGS) entry which is preliminary data.</text>
</comment>
<protein>
    <submittedName>
        <fullName evidence="1">9399_t:CDS:1</fullName>
    </submittedName>
</protein>
<sequence length="44" mass="4575">VSESSENPCDPVIADVSNIFPSVAVKSYCHVIVSASELNILLAG</sequence>
<feature type="non-terminal residue" evidence="1">
    <location>
        <position position="1"/>
    </location>
</feature>
<gene>
    <name evidence="1" type="ORF">RPERSI_LOCUS21093</name>
</gene>
<accession>A0ACA9RP27</accession>
<keyword evidence="2" id="KW-1185">Reference proteome</keyword>
<dbReference type="EMBL" id="CAJVQC010060970">
    <property type="protein sequence ID" value="CAG8801336.1"/>
    <property type="molecule type" value="Genomic_DNA"/>
</dbReference>
<proteinExistence type="predicted"/>
<organism evidence="1 2">
    <name type="scientific">Racocetra persica</name>
    <dbReference type="NCBI Taxonomy" id="160502"/>
    <lineage>
        <taxon>Eukaryota</taxon>
        <taxon>Fungi</taxon>
        <taxon>Fungi incertae sedis</taxon>
        <taxon>Mucoromycota</taxon>
        <taxon>Glomeromycotina</taxon>
        <taxon>Glomeromycetes</taxon>
        <taxon>Diversisporales</taxon>
        <taxon>Gigasporaceae</taxon>
        <taxon>Racocetra</taxon>
    </lineage>
</organism>
<reference evidence="1" key="1">
    <citation type="submission" date="2021-06" db="EMBL/GenBank/DDBJ databases">
        <authorList>
            <person name="Kallberg Y."/>
            <person name="Tangrot J."/>
            <person name="Rosling A."/>
        </authorList>
    </citation>
    <scope>NUCLEOTIDE SEQUENCE</scope>
    <source>
        <strain evidence="1">MA461A</strain>
    </source>
</reference>
<evidence type="ECO:0000313" key="2">
    <source>
        <dbReference type="Proteomes" id="UP000789920"/>
    </source>
</evidence>
<name>A0ACA9RP27_9GLOM</name>